<name>A0A5J9WL65_9POAL</name>
<evidence type="ECO:0000256" key="1">
    <source>
        <dbReference type="SAM" id="MobiDB-lite"/>
    </source>
</evidence>
<proteinExistence type="predicted"/>
<sequence>MPPVRGSTLHGENNRGERCELQSRQLSETDCRQSKHSGIAFQPVQIELLPRKEQGARYGEREEESQEGQEEGLPRVTDSREIFMDLDLNCSPPSPEPAVQEDLNRLMLLQHHTFRHQVKDLHGLYWAHNNLTDVPPFWKQSDGVLYAAHRPPHPSHMVNFDDSGVFSRYRQGKYGFQHDHYGVVGNNLDVKGPIRGQPDPPIAQGMRSAYRCVIDLEKPATLDDDVEIVSSQHFINYASCNGVFPDNSHCVPLESSPVVGDLCRDHSTPYASYGSSGSSDTSYSHSPVRTKTSVSGRMLFDLNVAQENDFNIFPGPSKAPCSLLASSATRNTGGCCNNSNKTFHQGSESSIGSSKGSSVTVGTAISFPDGGREVMAAGLFCDSQSSMPFSAQTSKYNALLKGNMHHQQTLDKNSGLDAEGCMEIPQISSVTCNGENNSSSGIYKLGDNQAANLTGQVPVAGHREPQEDIITVISDSEMEVFDLNVAVESIDLPSKAAGDCRGKRVNDNGSDENSSGHYFTQNQGQPNVSLVECLTSTSHHLTKADEDVQSPASEIAINRSVLIPKTPQGRDSACPRLRSSSNRVLIQLETVCIHQAELGEDERSVAKAAETLVSIFAANSAYATDSHGSNSQTDARDGNHEPLISLDSFEKNVLSLEELKDDGESIPVRPPDKDGPSCGIRLKRGRGLRDFQREILPGLVTLARHEICDDLHSIGYEIRKTRSRSGSGDQGTPPTRTRLPRRCSTAWNR</sequence>
<feature type="non-terminal residue" evidence="2">
    <location>
        <position position="1"/>
    </location>
</feature>
<feature type="compositionally biased region" description="Basic and acidic residues" evidence="1">
    <location>
        <begin position="12"/>
        <end position="24"/>
    </location>
</feature>
<feature type="compositionally biased region" description="Basic and acidic residues" evidence="1">
    <location>
        <begin position="50"/>
        <end position="60"/>
    </location>
</feature>
<evidence type="ECO:0000313" key="3">
    <source>
        <dbReference type="Proteomes" id="UP000324897"/>
    </source>
</evidence>
<organism evidence="2 3">
    <name type="scientific">Eragrostis curvula</name>
    <name type="common">weeping love grass</name>
    <dbReference type="NCBI Taxonomy" id="38414"/>
    <lineage>
        <taxon>Eukaryota</taxon>
        <taxon>Viridiplantae</taxon>
        <taxon>Streptophyta</taxon>
        <taxon>Embryophyta</taxon>
        <taxon>Tracheophyta</taxon>
        <taxon>Spermatophyta</taxon>
        <taxon>Magnoliopsida</taxon>
        <taxon>Liliopsida</taxon>
        <taxon>Poales</taxon>
        <taxon>Poaceae</taxon>
        <taxon>PACMAD clade</taxon>
        <taxon>Chloridoideae</taxon>
        <taxon>Eragrostideae</taxon>
        <taxon>Eragrostidinae</taxon>
        <taxon>Eragrostis</taxon>
    </lineage>
</organism>
<dbReference type="AlphaFoldDB" id="A0A5J9WL65"/>
<dbReference type="PANTHER" id="PTHR33167:SF43">
    <property type="entry name" value="PROTEIN WAVE"/>
    <property type="match status" value="1"/>
</dbReference>
<dbReference type="InterPro" id="IPR008581">
    <property type="entry name" value="DUF863_pln"/>
</dbReference>
<reference evidence="2 3" key="1">
    <citation type="journal article" date="2019" name="Sci. Rep.">
        <title>A high-quality genome of Eragrostis curvula grass provides insights into Poaceae evolution and supports new strategies to enhance forage quality.</title>
        <authorList>
            <person name="Carballo J."/>
            <person name="Santos B.A.C.M."/>
            <person name="Zappacosta D."/>
            <person name="Garbus I."/>
            <person name="Selva J.P."/>
            <person name="Gallo C.A."/>
            <person name="Diaz A."/>
            <person name="Albertini E."/>
            <person name="Caccamo M."/>
            <person name="Echenique V."/>
        </authorList>
    </citation>
    <scope>NUCLEOTIDE SEQUENCE [LARGE SCALE GENOMIC DNA]</scope>
    <source>
        <strain evidence="3">cv. Victoria</strain>
        <tissue evidence="2">Leaf</tissue>
    </source>
</reference>
<gene>
    <name evidence="2" type="ORF">EJB05_08340</name>
</gene>
<dbReference type="Proteomes" id="UP000324897">
    <property type="component" value="Chromosome 5"/>
</dbReference>
<dbReference type="Pfam" id="PF05904">
    <property type="entry name" value="DUF863"/>
    <property type="match status" value="1"/>
</dbReference>
<feature type="region of interest" description="Disordered" evidence="1">
    <location>
        <begin position="501"/>
        <end position="523"/>
    </location>
</feature>
<keyword evidence="3" id="KW-1185">Reference proteome</keyword>
<evidence type="ECO:0000313" key="2">
    <source>
        <dbReference type="EMBL" id="TVU48695.1"/>
    </source>
</evidence>
<dbReference type="Gramene" id="TVU48695">
    <property type="protein sequence ID" value="TVU48695"/>
    <property type="gene ID" value="EJB05_08340"/>
</dbReference>
<feature type="region of interest" description="Disordered" evidence="1">
    <location>
        <begin position="719"/>
        <end position="749"/>
    </location>
</feature>
<feature type="region of interest" description="Disordered" evidence="1">
    <location>
        <begin position="1"/>
        <end position="24"/>
    </location>
</feature>
<dbReference type="EMBL" id="RWGY01000004">
    <property type="protein sequence ID" value="TVU48695.1"/>
    <property type="molecule type" value="Genomic_DNA"/>
</dbReference>
<dbReference type="PANTHER" id="PTHR33167">
    <property type="entry name" value="TRANSCRIPTION FACTOR, PUTATIVE (DUF863)-RELATED"/>
    <property type="match status" value="1"/>
</dbReference>
<dbReference type="OrthoDB" id="786875at2759"/>
<feature type="compositionally biased region" description="Polar residues" evidence="1">
    <location>
        <begin position="507"/>
        <end position="523"/>
    </location>
</feature>
<protein>
    <submittedName>
        <fullName evidence="2">Uncharacterized protein</fullName>
    </submittedName>
</protein>
<comment type="caution">
    <text evidence="2">The sequence shown here is derived from an EMBL/GenBank/DDBJ whole genome shotgun (WGS) entry which is preliminary data.</text>
</comment>
<feature type="compositionally biased region" description="Acidic residues" evidence="1">
    <location>
        <begin position="61"/>
        <end position="70"/>
    </location>
</feature>
<accession>A0A5J9WL65</accession>
<feature type="region of interest" description="Disordered" evidence="1">
    <location>
        <begin position="50"/>
        <end position="76"/>
    </location>
</feature>